<evidence type="ECO:0000259" key="5">
    <source>
        <dbReference type="Pfam" id="PF07989"/>
    </source>
</evidence>
<feature type="compositionally biased region" description="Low complexity" evidence="4">
    <location>
        <begin position="1328"/>
        <end position="1350"/>
    </location>
</feature>
<comment type="subcellular location">
    <subcellularLocation>
        <location evidence="1">Cytoplasm</location>
    </subcellularLocation>
</comment>
<comment type="caution">
    <text evidence="7">The sequence shown here is derived from an EMBL/GenBank/DDBJ whole genome shotgun (WGS) entry which is preliminary data.</text>
</comment>
<keyword evidence="3" id="KW-0175">Coiled coil</keyword>
<evidence type="ECO:0000256" key="3">
    <source>
        <dbReference type="SAM" id="Coils"/>
    </source>
</evidence>
<proteinExistence type="predicted"/>
<dbReference type="GO" id="GO:0005737">
    <property type="term" value="C:cytoplasm"/>
    <property type="evidence" value="ECO:0007669"/>
    <property type="project" value="UniProtKB-SubCell"/>
</dbReference>
<feature type="coiled-coil region" evidence="3">
    <location>
        <begin position="523"/>
        <end position="550"/>
    </location>
</feature>
<feature type="compositionally biased region" description="Low complexity" evidence="4">
    <location>
        <begin position="212"/>
        <end position="223"/>
    </location>
</feature>
<accession>A0A9P1MCC4</accession>
<dbReference type="GO" id="GO:0005815">
    <property type="term" value="C:microtubule organizing center"/>
    <property type="evidence" value="ECO:0007669"/>
    <property type="project" value="InterPro"/>
</dbReference>
<dbReference type="PANTHER" id="PTHR45615">
    <property type="entry name" value="MYOSIN HEAVY CHAIN, NON-MUSCLE"/>
    <property type="match status" value="1"/>
</dbReference>
<evidence type="ECO:0000256" key="4">
    <source>
        <dbReference type="SAM" id="MobiDB-lite"/>
    </source>
</evidence>
<evidence type="ECO:0000259" key="6">
    <source>
        <dbReference type="Pfam" id="PF12808"/>
    </source>
</evidence>
<keyword evidence="8" id="KW-1185">Reference proteome</keyword>
<dbReference type="GO" id="GO:0000146">
    <property type="term" value="F:microfilament motor activity"/>
    <property type="evidence" value="ECO:0007669"/>
    <property type="project" value="TreeGrafter"/>
</dbReference>
<feature type="compositionally biased region" description="Basic and acidic residues" evidence="4">
    <location>
        <begin position="1367"/>
        <end position="1417"/>
    </location>
</feature>
<feature type="coiled-coil region" evidence="3">
    <location>
        <begin position="463"/>
        <end position="497"/>
    </location>
</feature>
<feature type="compositionally biased region" description="Polar residues" evidence="4">
    <location>
        <begin position="123"/>
        <end position="136"/>
    </location>
</feature>
<evidence type="ECO:0000313" key="8">
    <source>
        <dbReference type="Proteomes" id="UP000838763"/>
    </source>
</evidence>
<protein>
    <recommendedName>
        <fullName evidence="9">Anucleate primary sterigmata protein B</fullName>
    </recommendedName>
</protein>
<dbReference type="InterPro" id="IPR024545">
    <property type="entry name" value="Mto1-like_Mto2p-bd"/>
</dbReference>
<feature type="region of interest" description="Disordered" evidence="4">
    <location>
        <begin position="426"/>
        <end position="454"/>
    </location>
</feature>
<dbReference type="OrthoDB" id="10255000at2759"/>
<feature type="region of interest" description="Disordered" evidence="4">
    <location>
        <begin position="1"/>
        <end position="241"/>
    </location>
</feature>
<organism evidence="7 8">
    <name type="scientific">Parascedosporium putredinis</name>
    <dbReference type="NCBI Taxonomy" id="1442378"/>
    <lineage>
        <taxon>Eukaryota</taxon>
        <taxon>Fungi</taxon>
        <taxon>Dikarya</taxon>
        <taxon>Ascomycota</taxon>
        <taxon>Pezizomycotina</taxon>
        <taxon>Sordariomycetes</taxon>
        <taxon>Hypocreomycetidae</taxon>
        <taxon>Microascales</taxon>
        <taxon>Microascaceae</taxon>
        <taxon>Parascedosporium</taxon>
    </lineage>
</organism>
<dbReference type="Pfam" id="PF07989">
    <property type="entry name" value="Cnn_1N"/>
    <property type="match status" value="1"/>
</dbReference>
<feature type="compositionally biased region" description="Basic and acidic residues" evidence="4">
    <location>
        <begin position="1299"/>
        <end position="1327"/>
    </location>
</feature>
<gene>
    <name evidence="7" type="ORF">PPNO1_LOCUS5300</name>
</gene>
<dbReference type="Proteomes" id="UP000838763">
    <property type="component" value="Unassembled WGS sequence"/>
</dbReference>
<dbReference type="GO" id="GO:0016460">
    <property type="term" value="C:myosin II complex"/>
    <property type="evidence" value="ECO:0007669"/>
    <property type="project" value="TreeGrafter"/>
</dbReference>
<feature type="compositionally biased region" description="Polar residues" evidence="4">
    <location>
        <begin position="437"/>
        <end position="450"/>
    </location>
</feature>
<feature type="compositionally biased region" description="Basic and acidic residues" evidence="4">
    <location>
        <begin position="426"/>
        <end position="436"/>
    </location>
</feature>
<feature type="compositionally biased region" description="Polar residues" evidence="4">
    <location>
        <begin position="338"/>
        <end position="358"/>
    </location>
</feature>
<feature type="coiled-coil region" evidence="3">
    <location>
        <begin position="595"/>
        <end position="650"/>
    </location>
</feature>
<evidence type="ECO:0000313" key="7">
    <source>
        <dbReference type="EMBL" id="CAI4215593.1"/>
    </source>
</evidence>
<feature type="region of interest" description="Disordered" evidence="4">
    <location>
        <begin position="670"/>
        <end position="706"/>
    </location>
</feature>
<feature type="region of interest" description="Disordered" evidence="4">
    <location>
        <begin position="1282"/>
        <end position="1417"/>
    </location>
</feature>
<feature type="compositionally biased region" description="Low complexity" evidence="4">
    <location>
        <begin position="163"/>
        <end position="180"/>
    </location>
</feature>
<feature type="compositionally biased region" description="Basic and acidic residues" evidence="4">
    <location>
        <begin position="65"/>
        <end position="80"/>
    </location>
</feature>
<evidence type="ECO:0008006" key="9">
    <source>
        <dbReference type="Google" id="ProtNLM"/>
    </source>
</evidence>
<evidence type="ECO:0000256" key="2">
    <source>
        <dbReference type="ARBA" id="ARBA00022490"/>
    </source>
</evidence>
<dbReference type="PANTHER" id="PTHR45615:SF40">
    <property type="entry name" value="MYOSIN HEAVY CHAIN, NON-MUSCLE"/>
    <property type="match status" value="1"/>
</dbReference>
<sequence>MDEEDPQRSPASQQPVRSSTPTDTPSKDAAESHAATKATDARQADLTKPPPPSAHSIIDTTFTDVRPDDSIMDSFHEQAHDAGALPALEPLDTTTTDVSNTTSSLENLDSSPTAAAAARTISRVISSASAHSQGSVIRNPGAGDDSFSANDNDDELPSGLDFSRSALSSRSLGLPSGVLPKQRRSPSPTKQAFDAGSTPGHALQQKPKYLRSRNSSQRSSTSSFTNPDADDGDSDVTVGLAPDYGMHMGSMASGIEDLHESGAASSKGYDHLETLDEDASFRIGDNPQDDLLRTPKPSKQNLKDPTDTVIARHVQNVQVPESLAKEYKFRSGLVTPRKPSNLTSSIGPSRSGKNLTLKEQSSTIERLSKENFDLKLKVMFLSDRLDKLSEEGVKEMISENVELKTSLAVIQRENKALRRRVKDLEKQLKEEDERPSTAKSGASSNSNQSFEDAAAAQEREEELFYLRERIEEYSVEVERLRHECMNRENEKRKMSEMVRTLGERSAGESLGRQDETDMWKDLLEQETARREQSDEDNRRLRDEIFRMKQEMAAAGGSLHHTTNIYNITKKNHNRAGSPSRPVSGLSGDMESTNGMSTASTLIEELRRESEQLRHENAELRREVGAQTSMLTSRNREKERLYQEIEDLKMAQRRGGPAPSTIDTLLERSASRAGAHHHPQHQRSMSRNSGTTRVTNPQDEAEREELENQLAECRDKINEVKLQNQELEQELDKCMQDFEVAIDGKRQAEELATALQQDLDTTMNDLVALQAERDEALREQAEMEAEFEALRKEAQTEIDALEADLDQRAEDSHRLQLDLQDRSENFAALQEEMRKMSDALLRLEDEQENKLRRIQELEHELIHANAELEDLENKLAEANDKANRLGVQQESSQGEVAFLREEQEADKIRIGNLEAELAASEQSLRDERDRATELEQRLQAERRQREMVANREKEEVQQLINGLNRETSAARDESRRLRKALTSREVEAAEWKERLMELEGNLRVALGDLNGTRSSLLNSISGLQRQLEDTVRELDAAKGDIGEKDRALKQRDGLLESHGLESRRLAELLEKERQGHRTTKSQFETFQKTHHHVSVTANAQEERIHELEIQRAQTQKRLASLESTFKEQLTERNNLLLSLWARLSGLCGSDWAHDNSLINGRALPSLEAVATMLPGFSKNLLAAVKTLEDMVKGFRTRIKGVERELWREYQSLENGLEVRIKKLDKLETMVRNGIASGSLSRFGASMVAAASSSDAQTQARADALEDVVRQLRVENATLRTASDSLAFDTDGSARQGQQPDEEKHLHERGRHNDDDADVDHDASVDVARRSAAAPRPGSSASREVVPSAAGDTTGGNGSGSGDNALMLRLRDMERRLRTEREGRNQDRTAARQRLGDLENQNRELKSEVGRMKRMSEVD</sequence>
<reference evidence="7" key="1">
    <citation type="submission" date="2022-11" db="EMBL/GenBank/DDBJ databases">
        <authorList>
            <person name="Scott C."/>
            <person name="Bruce N."/>
        </authorList>
    </citation>
    <scope>NUCLEOTIDE SEQUENCE</scope>
</reference>
<dbReference type="EMBL" id="CALLCH030000012">
    <property type="protein sequence ID" value="CAI4215593.1"/>
    <property type="molecule type" value="Genomic_DNA"/>
</dbReference>
<dbReference type="GO" id="GO:0032982">
    <property type="term" value="C:myosin filament"/>
    <property type="evidence" value="ECO:0007669"/>
    <property type="project" value="TreeGrafter"/>
</dbReference>
<feature type="compositionally biased region" description="Polar residues" evidence="4">
    <location>
        <begin position="9"/>
        <end position="24"/>
    </location>
</feature>
<name>A0A9P1MCC4_9PEZI</name>
<evidence type="ECO:0000256" key="1">
    <source>
        <dbReference type="ARBA" id="ARBA00004496"/>
    </source>
</evidence>
<feature type="region of interest" description="Disordered" evidence="4">
    <location>
        <begin position="568"/>
        <end position="594"/>
    </location>
</feature>
<keyword evidence="2" id="KW-0963">Cytoplasm</keyword>
<feature type="region of interest" description="Disordered" evidence="4">
    <location>
        <begin position="336"/>
        <end position="358"/>
    </location>
</feature>
<dbReference type="GO" id="GO:0051015">
    <property type="term" value="F:actin filament binding"/>
    <property type="evidence" value="ECO:0007669"/>
    <property type="project" value="TreeGrafter"/>
</dbReference>
<dbReference type="InterPro" id="IPR012943">
    <property type="entry name" value="Cnn_1N"/>
</dbReference>
<feature type="domain" description="Centrosomin N-terminal motif 1" evidence="5">
    <location>
        <begin position="356"/>
        <end position="428"/>
    </location>
</feature>
<feature type="region of interest" description="Disordered" evidence="4">
    <location>
        <begin position="280"/>
        <end position="304"/>
    </location>
</feature>
<feature type="compositionally biased region" description="Polar residues" evidence="4">
    <location>
        <begin position="681"/>
        <end position="697"/>
    </location>
</feature>
<feature type="coiled-coil region" evidence="3">
    <location>
        <begin position="1096"/>
        <end position="1123"/>
    </location>
</feature>
<feature type="compositionally biased region" description="Low complexity" evidence="4">
    <location>
        <begin position="92"/>
        <end position="104"/>
    </location>
</feature>
<feature type="domain" description="Mto1-like Mto2p-binding" evidence="6">
    <location>
        <begin position="1366"/>
        <end position="1411"/>
    </location>
</feature>
<dbReference type="Pfam" id="PF12808">
    <property type="entry name" value="Mto2_bdg"/>
    <property type="match status" value="1"/>
</dbReference>